<comment type="subcellular location">
    <subcellularLocation>
        <location evidence="6">Cytoplasm</location>
    </subcellularLocation>
</comment>
<evidence type="ECO:0000256" key="1">
    <source>
        <dbReference type="ARBA" id="ARBA00007039"/>
    </source>
</evidence>
<organism evidence="8 9">
    <name type="scientific">Epidermidibacterium keratini</name>
    <dbReference type="NCBI Taxonomy" id="1891644"/>
    <lineage>
        <taxon>Bacteria</taxon>
        <taxon>Bacillati</taxon>
        <taxon>Actinomycetota</taxon>
        <taxon>Actinomycetes</taxon>
        <taxon>Sporichthyales</taxon>
        <taxon>Sporichthyaceae</taxon>
        <taxon>Epidermidibacterium</taxon>
    </lineage>
</organism>
<dbReference type="SUPFAM" id="SSF52096">
    <property type="entry name" value="ClpP/crotonase"/>
    <property type="match status" value="1"/>
</dbReference>
<evidence type="ECO:0000256" key="5">
    <source>
        <dbReference type="ARBA" id="ARBA00022825"/>
    </source>
</evidence>
<comment type="similarity">
    <text evidence="1 6 7">Belongs to the peptidase S14 family.</text>
</comment>
<dbReference type="InterPro" id="IPR001907">
    <property type="entry name" value="ClpP"/>
</dbReference>
<dbReference type="EMBL" id="CP047156">
    <property type="protein sequence ID" value="QHC00105.1"/>
    <property type="molecule type" value="Genomic_DNA"/>
</dbReference>
<dbReference type="InterPro" id="IPR029045">
    <property type="entry name" value="ClpP/crotonase-like_dom_sf"/>
</dbReference>
<evidence type="ECO:0000256" key="7">
    <source>
        <dbReference type="RuleBase" id="RU003567"/>
    </source>
</evidence>
<evidence type="ECO:0000256" key="4">
    <source>
        <dbReference type="ARBA" id="ARBA00022801"/>
    </source>
</evidence>
<evidence type="ECO:0000256" key="3">
    <source>
        <dbReference type="ARBA" id="ARBA00022670"/>
    </source>
</evidence>
<protein>
    <recommendedName>
        <fullName evidence="6 7">ATP-dependent Clp protease proteolytic subunit</fullName>
        <ecNumber evidence="6">3.4.21.92</ecNumber>
    </recommendedName>
    <alternativeName>
        <fullName evidence="6">Endopeptidase Clp</fullName>
    </alternativeName>
</protein>
<accession>A0A7L4YLF0</accession>
<evidence type="ECO:0000313" key="8">
    <source>
        <dbReference type="EMBL" id="QHC00105.1"/>
    </source>
</evidence>
<keyword evidence="2 6" id="KW-0963">Cytoplasm</keyword>
<dbReference type="InParanoid" id="A0A7L4YLF0"/>
<dbReference type="PRINTS" id="PR00127">
    <property type="entry name" value="CLPPROTEASEP"/>
</dbReference>
<evidence type="ECO:0000313" key="9">
    <source>
        <dbReference type="Proteomes" id="UP000463857"/>
    </source>
</evidence>
<comment type="subunit">
    <text evidence="6">Fourteen ClpP subunits assemble into 2 heptameric rings which stack back to back to give a disk-like structure with a central cavity, resembling the structure of eukaryotic proteasomes.</text>
</comment>
<feature type="active site" description="Nucleophile" evidence="6">
    <location>
        <position position="92"/>
    </location>
</feature>
<dbReference type="InterPro" id="IPR023562">
    <property type="entry name" value="ClpP/TepA"/>
</dbReference>
<dbReference type="GO" id="GO:0004176">
    <property type="term" value="F:ATP-dependent peptidase activity"/>
    <property type="evidence" value="ECO:0007669"/>
    <property type="project" value="InterPro"/>
</dbReference>
<dbReference type="Proteomes" id="UP000463857">
    <property type="component" value="Chromosome"/>
</dbReference>
<keyword evidence="4 6" id="KW-0378">Hydrolase</keyword>
<dbReference type="GO" id="GO:0009368">
    <property type="term" value="C:endopeptidase Clp complex"/>
    <property type="evidence" value="ECO:0007669"/>
    <property type="project" value="TreeGrafter"/>
</dbReference>
<dbReference type="HAMAP" id="MF_00444">
    <property type="entry name" value="ClpP"/>
    <property type="match status" value="1"/>
</dbReference>
<feature type="active site" evidence="6">
    <location>
        <position position="117"/>
    </location>
</feature>
<dbReference type="CDD" id="cd07017">
    <property type="entry name" value="S14_ClpP_2"/>
    <property type="match status" value="1"/>
</dbReference>
<dbReference type="GO" id="GO:0051117">
    <property type="term" value="F:ATPase binding"/>
    <property type="evidence" value="ECO:0007669"/>
    <property type="project" value="TreeGrafter"/>
</dbReference>
<keyword evidence="5 6" id="KW-0720">Serine protease</keyword>
<dbReference type="RefSeq" id="WP_159544257.1">
    <property type="nucleotide sequence ID" value="NZ_CP047156.1"/>
</dbReference>
<name>A0A7L4YLF0_9ACTN</name>
<proteinExistence type="inferred from homology"/>
<dbReference type="AlphaFoldDB" id="A0A7L4YLF0"/>
<evidence type="ECO:0000256" key="6">
    <source>
        <dbReference type="HAMAP-Rule" id="MF_00444"/>
    </source>
</evidence>
<comment type="catalytic activity">
    <reaction evidence="6">
        <text>Hydrolysis of proteins to small peptides in the presence of ATP and magnesium. alpha-casein is the usual test substrate. In the absence of ATP, only oligopeptides shorter than five residues are hydrolyzed (such as succinyl-Leu-Tyr-|-NHMec, and Leu-Tyr-Leu-|-Tyr-Trp, in which cleavage of the -Tyr-|-Leu- and -Tyr-|-Trp bonds also occurs).</text>
        <dbReference type="EC" id="3.4.21.92"/>
    </reaction>
</comment>
<dbReference type="GO" id="GO:0005737">
    <property type="term" value="C:cytoplasm"/>
    <property type="evidence" value="ECO:0007669"/>
    <property type="project" value="UniProtKB-SubCell"/>
</dbReference>
<dbReference type="OrthoDB" id="9802800at2"/>
<dbReference type="EC" id="3.4.21.92" evidence="6"/>
<reference evidence="8 9" key="1">
    <citation type="journal article" date="2018" name="Int. J. Syst. Evol. Microbiol.">
        <title>Epidermidibacterium keratini gen. nov., sp. nov., a member of the family Sporichthyaceae, isolated from keratin epidermis.</title>
        <authorList>
            <person name="Lee D.G."/>
            <person name="Trujillo M.E."/>
            <person name="Kang S."/>
            <person name="Nam J.J."/>
            <person name="Kim Y.J."/>
        </authorList>
    </citation>
    <scope>NUCLEOTIDE SEQUENCE [LARGE SCALE GENOMIC DNA]</scope>
    <source>
        <strain evidence="8 9">EPI-7</strain>
    </source>
</reference>
<dbReference type="PANTHER" id="PTHR10381:SF70">
    <property type="entry name" value="ATP-DEPENDENT CLP PROTEASE PROTEOLYTIC SUBUNIT"/>
    <property type="match status" value="1"/>
</dbReference>
<comment type="function">
    <text evidence="6">Cleaves peptides in various proteins in a process that requires ATP hydrolysis. Has a chymotrypsin-like activity. Plays a major role in the degradation of misfolded proteins.</text>
</comment>
<keyword evidence="9" id="KW-1185">Reference proteome</keyword>
<dbReference type="Pfam" id="PF00574">
    <property type="entry name" value="CLP_protease"/>
    <property type="match status" value="1"/>
</dbReference>
<keyword evidence="3 6" id="KW-0645">Protease</keyword>
<dbReference type="KEGG" id="eke:EK0264_07335"/>
<evidence type="ECO:0000256" key="2">
    <source>
        <dbReference type="ARBA" id="ARBA00022490"/>
    </source>
</evidence>
<dbReference type="GO" id="GO:0006515">
    <property type="term" value="P:protein quality control for misfolded or incompletely synthesized proteins"/>
    <property type="evidence" value="ECO:0007669"/>
    <property type="project" value="TreeGrafter"/>
</dbReference>
<dbReference type="GO" id="GO:0004252">
    <property type="term" value="F:serine-type endopeptidase activity"/>
    <property type="evidence" value="ECO:0007669"/>
    <property type="project" value="UniProtKB-UniRule"/>
</dbReference>
<gene>
    <name evidence="6" type="primary">clpP</name>
    <name evidence="8" type="ORF">EK0264_07335</name>
</gene>
<dbReference type="PANTHER" id="PTHR10381">
    <property type="entry name" value="ATP-DEPENDENT CLP PROTEASE PROTEOLYTIC SUBUNIT"/>
    <property type="match status" value="1"/>
</dbReference>
<sequence length="199" mass="21556">MSEEKIPDLLGNQLANGLMARRVVLLGEEVTDESANRVCAQLMLLAADDPERDITLLINSPGGSVTAGLGIYDTMSLIPNEVSTVALGSAYSMGQILLTVGAPGKRYALPHSRIMMHQGSAGIGGVAPDIEIQAANLRDTRDQIYDLLAEKTGQPRSVIEREADRDRWFNAQEARDFGIVDHILDSFADVLRLRQKVGA</sequence>
<dbReference type="Gene3D" id="3.90.226.10">
    <property type="entry name" value="2-enoyl-CoA Hydratase, Chain A, domain 1"/>
    <property type="match status" value="1"/>
</dbReference>